<feature type="transmembrane region" description="Helical" evidence="12">
    <location>
        <begin position="268"/>
        <end position="288"/>
    </location>
</feature>
<evidence type="ECO:0000313" key="14">
    <source>
        <dbReference type="Ensembl" id="ENSVKKP00000002425.1"/>
    </source>
</evidence>
<dbReference type="GO" id="GO:0004984">
    <property type="term" value="F:olfactory receptor activity"/>
    <property type="evidence" value="ECO:0007669"/>
    <property type="project" value="InterPro"/>
</dbReference>
<evidence type="ECO:0000256" key="10">
    <source>
        <dbReference type="ARBA" id="ARBA00023224"/>
    </source>
</evidence>
<keyword evidence="3 12" id="KW-0716">Sensory transduction</keyword>
<dbReference type="InterPro" id="IPR017452">
    <property type="entry name" value="GPCR_Rhodpsn_7TM"/>
</dbReference>
<dbReference type="PRINTS" id="PR00237">
    <property type="entry name" value="GPCRRHODOPSN"/>
</dbReference>
<comment type="similarity">
    <text evidence="11">Belongs to the G-protein coupled receptor 1 family.</text>
</comment>
<dbReference type="OMA" id="IAYERCK"/>
<name>A0A8D2IUU8_VARKO</name>
<dbReference type="PROSITE" id="PS00237">
    <property type="entry name" value="G_PROTEIN_RECEP_F1_1"/>
    <property type="match status" value="1"/>
</dbReference>
<dbReference type="InterPro" id="IPR000276">
    <property type="entry name" value="GPCR_Rhodpsn"/>
</dbReference>
<dbReference type="SUPFAM" id="SSF81321">
    <property type="entry name" value="Family A G protein-coupled receptor-like"/>
    <property type="match status" value="1"/>
</dbReference>
<keyword evidence="9 11" id="KW-0675">Receptor</keyword>
<dbReference type="FunFam" id="1.20.1070.10:FF:000015">
    <property type="entry name" value="Olfactory receptor"/>
    <property type="match status" value="1"/>
</dbReference>
<feature type="domain" description="G-protein coupled receptors family 1 profile" evidence="13">
    <location>
        <begin position="41"/>
        <end position="286"/>
    </location>
</feature>
<feature type="transmembrane region" description="Helical" evidence="12">
    <location>
        <begin position="25"/>
        <end position="51"/>
    </location>
</feature>
<evidence type="ECO:0000256" key="7">
    <source>
        <dbReference type="ARBA" id="ARBA00023040"/>
    </source>
</evidence>
<evidence type="ECO:0000256" key="4">
    <source>
        <dbReference type="ARBA" id="ARBA00022692"/>
    </source>
</evidence>
<evidence type="ECO:0000256" key="5">
    <source>
        <dbReference type="ARBA" id="ARBA00022725"/>
    </source>
</evidence>
<dbReference type="AlphaFoldDB" id="A0A8D2IUU8"/>
<dbReference type="PROSITE" id="PS50262">
    <property type="entry name" value="G_PROTEIN_RECEP_F1_2"/>
    <property type="match status" value="1"/>
</dbReference>
<feature type="transmembrane region" description="Helical" evidence="12">
    <location>
        <begin position="201"/>
        <end position="222"/>
    </location>
</feature>
<evidence type="ECO:0000256" key="8">
    <source>
        <dbReference type="ARBA" id="ARBA00023136"/>
    </source>
</evidence>
<sequence>MDTSNETTPSVFILLPIFNLNEWHYLLLTFMLITYSFTLMGNVLIILLIFLEPGLQTPMYFFLGNLSLLDLGQTTTTVPQIIVHLVSGMNIISYKRCKTQLFFFLLFIGTETLLLTAMAYDRYVAICNPLRYHVKMCAQLVSATWLTSSLNATVHIIFTFRLSFCGVNEINYFFCDIPPLVAISCGDISDSITAMLATSPVMGFGPVMCIMMSYIHIIWRILKMTSSAGMKKAFSTCASHLTVVLLFFGSCLFSYVRPISSYSLNKDRIIALFNNILSPMLNPLIYTLRNKDVKMALRKMIGKKLPS</sequence>
<dbReference type="GO" id="GO:0005886">
    <property type="term" value="C:plasma membrane"/>
    <property type="evidence" value="ECO:0007669"/>
    <property type="project" value="UniProtKB-SubCell"/>
</dbReference>
<accession>A0A8D2IUU8</accession>
<keyword evidence="10 11" id="KW-0807">Transducer</keyword>
<evidence type="ECO:0000256" key="6">
    <source>
        <dbReference type="ARBA" id="ARBA00022989"/>
    </source>
</evidence>
<comment type="subcellular location">
    <subcellularLocation>
        <location evidence="1 12">Cell membrane</location>
        <topology evidence="1 12">Multi-pass membrane protein</topology>
    </subcellularLocation>
</comment>
<keyword evidence="6 12" id="KW-1133">Transmembrane helix</keyword>
<protein>
    <recommendedName>
        <fullName evidence="12">Olfactory receptor</fullName>
    </recommendedName>
</protein>
<reference evidence="14" key="2">
    <citation type="submission" date="2025-09" db="UniProtKB">
        <authorList>
            <consortium name="Ensembl"/>
        </authorList>
    </citation>
    <scope>IDENTIFICATION</scope>
</reference>
<evidence type="ECO:0000256" key="9">
    <source>
        <dbReference type="ARBA" id="ARBA00023170"/>
    </source>
</evidence>
<keyword evidence="5 12" id="KW-0552">Olfaction</keyword>
<dbReference type="InterPro" id="IPR000725">
    <property type="entry name" value="Olfact_rcpt"/>
</dbReference>
<evidence type="ECO:0000256" key="12">
    <source>
        <dbReference type="RuleBase" id="RU363047"/>
    </source>
</evidence>
<keyword evidence="8 12" id="KW-0472">Membrane</keyword>
<feature type="transmembrane region" description="Helical" evidence="12">
    <location>
        <begin position="101"/>
        <end position="120"/>
    </location>
</feature>
<dbReference type="PRINTS" id="PR00245">
    <property type="entry name" value="OLFACTORYR"/>
</dbReference>
<dbReference type="PANTHER" id="PTHR26453">
    <property type="entry name" value="OLFACTORY RECEPTOR"/>
    <property type="match status" value="1"/>
</dbReference>
<evidence type="ECO:0000313" key="15">
    <source>
        <dbReference type="Proteomes" id="UP000694545"/>
    </source>
</evidence>
<keyword evidence="15" id="KW-1185">Reference proteome</keyword>
<dbReference type="Gene3D" id="1.20.1070.10">
    <property type="entry name" value="Rhodopsin 7-helix transmembrane proteins"/>
    <property type="match status" value="1"/>
</dbReference>
<evidence type="ECO:0000256" key="2">
    <source>
        <dbReference type="ARBA" id="ARBA00022475"/>
    </source>
</evidence>
<proteinExistence type="inferred from homology"/>
<evidence type="ECO:0000256" key="1">
    <source>
        <dbReference type="ARBA" id="ARBA00004651"/>
    </source>
</evidence>
<dbReference type="GO" id="GO:0004930">
    <property type="term" value="F:G protein-coupled receptor activity"/>
    <property type="evidence" value="ECO:0007669"/>
    <property type="project" value="UniProtKB-KW"/>
</dbReference>
<keyword evidence="2 12" id="KW-1003">Cell membrane</keyword>
<evidence type="ECO:0000256" key="3">
    <source>
        <dbReference type="ARBA" id="ARBA00022606"/>
    </source>
</evidence>
<feature type="transmembrane region" description="Helical" evidence="12">
    <location>
        <begin position="234"/>
        <end position="256"/>
    </location>
</feature>
<evidence type="ECO:0000256" key="11">
    <source>
        <dbReference type="RuleBase" id="RU000688"/>
    </source>
</evidence>
<keyword evidence="4 11" id="KW-0812">Transmembrane</keyword>
<evidence type="ECO:0000259" key="13">
    <source>
        <dbReference type="PROSITE" id="PS50262"/>
    </source>
</evidence>
<keyword evidence="7 11" id="KW-0297">G-protein coupled receptor</keyword>
<organism evidence="14 15">
    <name type="scientific">Varanus komodoensis</name>
    <name type="common">Komodo dragon</name>
    <dbReference type="NCBI Taxonomy" id="61221"/>
    <lineage>
        <taxon>Eukaryota</taxon>
        <taxon>Metazoa</taxon>
        <taxon>Chordata</taxon>
        <taxon>Craniata</taxon>
        <taxon>Vertebrata</taxon>
        <taxon>Euteleostomi</taxon>
        <taxon>Lepidosauria</taxon>
        <taxon>Squamata</taxon>
        <taxon>Bifurcata</taxon>
        <taxon>Unidentata</taxon>
        <taxon>Episquamata</taxon>
        <taxon>Toxicofera</taxon>
        <taxon>Anguimorpha</taxon>
        <taxon>Paleoanguimorpha</taxon>
        <taxon>Varanoidea</taxon>
        <taxon>Varanidae</taxon>
        <taxon>Varanus</taxon>
    </lineage>
</organism>
<dbReference type="Pfam" id="PF13853">
    <property type="entry name" value="7tm_4"/>
    <property type="match status" value="1"/>
</dbReference>
<dbReference type="Proteomes" id="UP000694545">
    <property type="component" value="Unplaced"/>
</dbReference>
<reference evidence="14" key="1">
    <citation type="submission" date="2025-08" db="UniProtKB">
        <authorList>
            <consortium name="Ensembl"/>
        </authorList>
    </citation>
    <scope>IDENTIFICATION</scope>
</reference>
<dbReference type="Ensembl" id="ENSVKKT00000002498.1">
    <property type="protein sequence ID" value="ENSVKKP00000002425.1"/>
    <property type="gene ID" value="ENSVKKG00000001942.1"/>
</dbReference>